<gene>
    <name evidence="2" type="ORF">COCVIDRAFT_114825</name>
</gene>
<dbReference type="Proteomes" id="UP000054337">
    <property type="component" value="Unassembled WGS sequence"/>
</dbReference>
<accession>W7E237</accession>
<dbReference type="AlphaFoldDB" id="W7E237"/>
<dbReference type="RefSeq" id="XP_014550683.1">
    <property type="nucleotide sequence ID" value="XM_014695197.1"/>
</dbReference>
<keyword evidence="3" id="KW-1185">Reference proteome</keyword>
<protein>
    <submittedName>
        <fullName evidence="2">Uncharacterized protein</fullName>
    </submittedName>
</protein>
<sequence>MQLEEEDDGTALEDWDEGDDSSEPISDPTIIWEQHALRIQNRYRRSGIPDFAAETRLAFQKKIFDLHVDRERQLREATESSPKFDMDAQYPLREGTSTSWNAVLAAATFSEHSLWELTCPMLWRHFEGGRSFDHPQWAPRGLMRIHTVSNSSYVFFEFGARSFSTSRISIPATVNTRALVFSARCHQTRASIDFELTFVARSFVEVQFPITAIIQFDGSSKIPSTTAVKLTGVWMGPVE</sequence>
<evidence type="ECO:0000256" key="1">
    <source>
        <dbReference type="SAM" id="MobiDB-lite"/>
    </source>
</evidence>
<dbReference type="EMBL" id="KI968863">
    <property type="protein sequence ID" value="EUN21109.1"/>
    <property type="molecule type" value="Genomic_DNA"/>
</dbReference>
<evidence type="ECO:0000313" key="2">
    <source>
        <dbReference type="EMBL" id="EUN21109.1"/>
    </source>
</evidence>
<evidence type="ECO:0000313" key="3">
    <source>
        <dbReference type="Proteomes" id="UP000054337"/>
    </source>
</evidence>
<dbReference type="HOGENOM" id="CLU_1160933_0_0_1"/>
<organism evidence="2 3">
    <name type="scientific">Bipolaris victoriae (strain FI3)</name>
    <name type="common">Victoria blight of oats agent</name>
    <name type="synonym">Cochliobolus victoriae</name>
    <dbReference type="NCBI Taxonomy" id="930091"/>
    <lineage>
        <taxon>Eukaryota</taxon>
        <taxon>Fungi</taxon>
        <taxon>Dikarya</taxon>
        <taxon>Ascomycota</taxon>
        <taxon>Pezizomycotina</taxon>
        <taxon>Dothideomycetes</taxon>
        <taxon>Pleosporomycetidae</taxon>
        <taxon>Pleosporales</taxon>
        <taxon>Pleosporineae</taxon>
        <taxon>Pleosporaceae</taxon>
        <taxon>Bipolaris</taxon>
    </lineage>
</organism>
<name>W7E237_BIPV3</name>
<reference evidence="2 3" key="1">
    <citation type="journal article" date="2013" name="PLoS Genet.">
        <title>Comparative genome structure, secondary metabolite, and effector coding capacity across Cochliobolus pathogens.</title>
        <authorList>
            <person name="Condon B.J."/>
            <person name="Leng Y."/>
            <person name="Wu D."/>
            <person name="Bushley K.E."/>
            <person name="Ohm R.A."/>
            <person name="Otillar R."/>
            <person name="Martin J."/>
            <person name="Schackwitz W."/>
            <person name="Grimwood J."/>
            <person name="MohdZainudin N."/>
            <person name="Xue C."/>
            <person name="Wang R."/>
            <person name="Manning V.A."/>
            <person name="Dhillon B."/>
            <person name="Tu Z.J."/>
            <person name="Steffenson B.J."/>
            <person name="Salamov A."/>
            <person name="Sun H."/>
            <person name="Lowry S."/>
            <person name="LaButti K."/>
            <person name="Han J."/>
            <person name="Copeland A."/>
            <person name="Lindquist E."/>
            <person name="Barry K."/>
            <person name="Schmutz J."/>
            <person name="Baker S.E."/>
            <person name="Ciuffetti L.M."/>
            <person name="Grigoriev I.V."/>
            <person name="Zhong S."/>
            <person name="Turgeon B.G."/>
        </authorList>
    </citation>
    <scope>NUCLEOTIDE SEQUENCE [LARGE SCALE GENOMIC DNA]</scope>
    <source>
        <strain evidence="2 3">FI3</strain>
    </source>
</reference>
<dbReference type="GeneID" id="26250624"/>
<feature type="compositionally biased region" description="Acidic residues" evidence="1">
    <location>
        <begin position="1"/>
        <end position="22"/>
    </location>
</feature>
<feature type="region of interest" description="Disordered" evidence="1">
    <location>
        <begin position="1"/>
        <end position="27"/>
    </location>
</feature>
<proteinExistence type="predicted"/>